<protein>
    <submittedName>
        <fullName evidence="3">Uncharacterized protein</fullName>
    </submittedName>
</protein>
<evidence type="ECO:0000256" key="1">
    <source>
        <dbReference type="SAM" id="MobiDB-lite"/>
    </source>
</evidence>
<gene>
    <name evidence="3" type="ORF">BQ4739_LOCUS4359</name>
</gene>
<keyword evidence="4" id="KW-1185">Reference proteome</keyword>
<dbReference type="AlphaFoldDB" id="A0A383VGM6"/>
<dbReference type="Proteomes" id="UP000256970">
    <property type="component" value="Unassembled WGS sequence"/>
</dbReference>
<feature type="signal peptide" evidence="2">
    <location>
        <begin position="1"/>
        <end position="18"/>
    </location>
</feature>
<evidence type="ECO:0000313" key="3">
    <source>
        <dbReference type="EMBL" id="SZX63814.1"/>
    </source>
</evidence>
<feature type="chain" id="PRO_5016756512" evidence="2">
    <location>
        <begin position="19"/>
        <end position="144"/>
    </location>
</feature>
<evidence type="ECO:0000256" key="2">
    <source>
        <dbReference type="SAM" id="SignalP"/>
    </source>
</evidence>
<sequence length="144" mass="15021">MGGLLASLLASAAAVTTAADWNTTAGYNYSYSFIESAGGLQGTQIAFPARYISFHDYSGAAGYFGNLSGWATAPGMQQHLLVALLLLVLLFTKVDSAARIAELEKRCAEFEAAAAAAAAAGAPKRQQPRVNPAELEATTSKKTF</sequence>
<accession>A0A383VGM6</accession>
<keyword evidence="2" id="KW-0732">Signal</keyword>
<evidence type="ECO:0000313" key="4">
    <source>
        <dbReference type="Proteomes" id="UP000256970"/>
    </source>
</evidence>
<organism evidence="3 4">
    <name type="scientific">Tetradesmus obliquus</name>
    <name type="common">Green alga</name>
    <name type="synonym">Acutodesmus obliquus</name>
    <dbReference type="NCBI Taxonomy" id="3088"/>
    <lineage>
        <taxon>Eukaryota</taxon>
        <taxon>Viridiplantae</taxon>
        <taxon>Chlorophyta</taxon>
        <taxon>core chlorophytes</taxon>
        <taxon>Chlorophyceae</taxon>
        <taxon>CS clade</taxon>
        <taxon>Sphaeropleales</taxon>
        <taxon>Scenedesmaceae</taxon>
        <taxon>Tetradesmus</taxon>
    </lineage>
</organism>
<dbReference type="EMBL" id="FNXT01000345">
    <property type="protein sequence ID" value="SZX63814.1"/>
    <property type="molecule type" value="Genomic_DNA"/>
</dbReference>
<feature type="region of interest" description="Disordered" evidence="1">
    <location>
        <begin position="119"/>
        <end position="144"/>
    </location>
</feature>
<reference evidence="3 4" key="1">
    <citation type="submission" date="2016-10" db="EMBL/GenBank/DDBJ databases">
        <authorList>
            <person name="Cai Z."/>
        </authorList>
    </citation>
    <scope>NUCLEOTIDE SEQUENCE [LARGE SCALE GENOMIC DNA]</scope>
</reference>
<name>A0A383VGM6_TETOB</name>
<proteinExistence type="predicted"/>